<evidence type="ECO:0000313" key="2">
    <source>
        <dbReference type="EMBL" id="CAD7286016.1"/>
    </source>
</evidence>
<protein>
    <submittedName>
        <fullName evidence="2">Uncharacterized protein</fullName>
    </submittedName>
</protein>
<feature type="signal peptide" evidence="1">
    <location>
        <begin position="1"/>
        <end position="18"/>
    </location>
</feature>
<keyword evidence="3" id="KW-1185">Reference proteome</keyword>
<dbReference type="Proteomes" id="UP000678499">
    <property type="component" value="Unassembled WGS sequence"/>
</dbReference>
<gene>
    <name evidence="2" type="ORF">NMOB1V02_LOCUS13618</name>
</gene>
<name>A0A7R9C4N1_9CRUS</name>
<keyword evidence="1" id="KW-0732">Signal</keyword>
<reference evidence="2" key="1">
    <citation type="submission" date="2020-11" db="EMBL/GenBank/DDBJ databases">
        <authorList>
            <person name="Tran Van P."/>
        </authorList>
    </citation>
    <scope>NUCLEOTIDE SEQUENCE</scope>
</reference>
<organism evidence="2">
    <name type="scientific">Notodromas monacha</name>
    <dbReference type="NCBI Taxonomy" id="399045"/>
    <lineage>
        <taxon>Eukaryota</taxon>
        <taxon>Metazoa</taxon>
        <taxon>Ecdysozoa</taxon>
        <taxon>Arthropoda</taxon>
        <taxon>Crustacea</taxon>
        <taxon>Oligostraca</taxon>
        <taxon>Ostracoda</taxon>
        <taxon>Podocopa</taxon>
        <taxon>Podocopida</taxon>
        <taxon>Cypridocopina</taxon>
        <taxon>Cypridoidea</taxon>
        <taxon>Cyprididae</taxon>
        <taxon>Notodromas</taxon>
    </lineage>
</organism>
<dbReference type="EMBL" id="OA919469">
    <property type="protein sequence ID" value="CAD7286016.1"/>
    <property type="molecule type" value="Genomic_DNA"/>
</dbReference>
<dbReference type="EMBL" id="CAJPEX010037432">
    <property type="protein sequence ID" value="CAG0926168.1"/>
    <property type="molecule type" value="Genomic_DNA"/>
</dbReference>
<sequence>MWFRAAVFLAMLVASNTAKLAPRSSDFSADVPEIDYSKAEFLDEIGARPDARAFQQASGMPLDESQLL</sequence>
<accession>A0A7R9C4N1</accession>
<evidence type="ECO:0000313" key="3">
    <source>
        <dbReference type="Proteomes" id="UP000678499"/>
    </source>
</evidence>
<proteinExistence type="predicted"/>
<dbReference type="AlphaFoldDB" id="A0A7R9C4N1"/>
<evidence type="ECO:0000256" key="1">
    <source>
        <dbReference type="SAM" id="SignalP"/>
    </source>
</evidence>
<feature type="chain" id="PRO_5036210458" evidence="1">
    <location>
        <begin position="19"/>
        <end position="68"/>
    </location>
</feature>